<sequence>MQNGELTIARHGQAWCNTEQVIEGPDRCRGLTPTGRQQAEFLAQRLAIEHTHHPYDALYTSPIPRAAQTADAIAQTTGLAPNVIEDLREPDYGAADGCRWEEVIAQFGAAPNLYPERPLAAGAESSHHHQKRVHHALRELLERHRGQRVLLVGHGETVTAAHHFFCGLDSAETLPLGFAAHQSALTTWQQQPVSWLRPGDGQRWVLLCHNDIAHIAGAR</sequence>
<keyword evidence="2" id="KW-0413">Isomerase</keyword>
<dbReference type="CDD" id="cd07067">
    <property type="entry name" value="HP_PGM_like"/>
    <property type="match status" value="1"/>
</dbReference>
<dbReference type="InterPro" id="IPR050275">
    <property type="entry name" value="PGM_Phosphatase"/>
</dbReference>
<dbReference type="SMART" id="SM00855">
    <property type="entry name" value="PGAM"/>
    <property type="match status" value="1"/>
</dbReference>
<protein>
    <submittedName>
        <fullName evidence="3">Histidine phosphatase family protein</fullName>
    </submittedName>
</protein>
<evidence type="ECO:0000256" key="1">
    <source>
        <dbReference type="ARBA" id="ARBA00023152"/>
    </source>
</evidence>
<accession>A0ABS5TSC7</accession>
<dbReference type="Gene3D" id="3.40.50.1240">
    <property type="entry name" value="Phosphoglycerate mutase-like"/>
    <property type="match status" value="1"/>
</dbReference>
<dbReference type="PANTHER" id="PTHR48100">
    <property type="entry name" value="BROAD-SPECIFICITY PHOSPHATASE YOR283W-RELATED"/>
    <property type="match status" value="1"/>
</dbReference>
<evidence type="ECO:0000313" key="4">
    <source>
        <dbReference type="Proteomes" id="UP001197247"/>
    </source>
</evidence>
<reference evidence="3 4" key="1">
    <citation type="submission" date="2021-05" db="EMBL/GenBank/DDBJ databases">
        <title>Kineosporia and Streptomyces sp. nov. two new marine actinobacteria isolated from Coral.</title>
        <authorList>
            <person name="Buangrab K."/>
            <person name="Sutthacheep M."/>
            <person name="Yeemin T."/>
            <person name="Harunari E."/>
            <person name="Igarashi Y."/>
            <person name="Kanchanasin P."/>
            <person name="Tanasupawat S."/>
            <person name="Phongsopitanun W."/>
        </authorList>
    </citation>
    <scope>NUCLEOTIDE SEQUENCE [LARGE SCALE GENOMIC DNA]</scope>
    <source>
        <strain evidence="3 4">J2-2</strain>
    </source>
</reference>
<proteinExistence type="predicted"/>
<keyword evidence="4" id="KW-1185">Reference proteome</keyword>
<dbReference type="Proteomes" id="UP001197247">
    <property type="component" value="Unassembled WGS sequence"/>
</dbReference>
<dbReference type="InterPro" id="IPR001345">
    <property type="entry name" value="PG/BPGM_mutase_AS"/>
</dbReference>
<dbReference type="RefSeq" id="WP_214160256.1">
    <property type="nucleotide sequence ID" value="NZ_JAHBAY010000019.1"/>
</dbReference>
<dbReference type="Pfam" id="PF00300">
    <property type="entry name" value="His_Phos_1"/>
    <property type="match status" value="1"/>
</dbReference>
<comment type="caution">
    <text evidence="3">The sequence shown here is derived from an EMBL/GenBank/DDBJ whole genome shotgun (WGS) entry which is preliminary data.</text>
</comment>
<dbReference type="PROSITE" id="PS00175">
    <property type="entry name" value="PG_MUTASE"/>
    <property type="match status" value="1"/>
</dbReference>
<organism evidence="3 4">
    <name type="scientific">Kineosporia corallincola</name>
    <dbReference type="NCBI Taxonomy" id="2835133"/>
    <lineage>
        <taxon>Bacteria</taxon>
        <taxon>Bacillati</taxon>
        <taxon>Actinomycetota</taxon>
        <taxon>Actinomycetes</taxon>
        <taxon>Kineosporiales</taxon>
        <taxon>Kineosporiaceae</taxon>
        <taxon>Kineosporia</taxon>
    </lineage>
</organism>
<dbReference type="InterPro" id="IPR013078">
    <property type="entry name" value="His_Pase_superF_clade-1"/>
</dbReference>
<evidence type="ECO:0000313" key="3">
    <source>
        <dbReference type="EMBL" id="MBT0773716.1"/>
    </source>
</evidence>
<evidence type="ECO:0000256" key="2">
    <source>
        <dbReference type="ARBA" id="ARBA00023235"/>
    </source>
</evidence>
<keyword evidence="1" id="KW-0324">Glycolysis</keyword>
<dbReference type="EMBL" id="JAHBAY010000019">
    <property type="protein sequence ID" value="MBT0773716.1"/>
    <property type="molecule type" value="Genomic_DNA"/>
</dbReference>
<dbReference type="SUPFAM" id="SSF53254">
    <property type="entry name" value="Phosphoglycerate mutase-like"/>
    <property type="match status" value="1"/>
</dbReference>
<name>A0ABS5TSC7_9ACTN</name>
<gene>
    <name evidence="3" type="ORF">KIH74_32525</name>
</gene>
<dbReference type="InterPro" id="IPR029033">
    <property type="entry name" value="His_PPase_superfam"/>
</dbReference>
<dbReference type="PANTHER" id="PTHR48100:SF1">
    <property type="entry name" value="HISTIDINE PHOSPHATASE FAMILY PROTEIN-RELATED"/>
    <property type="match status" value="1"/>
</dbReference>